<keyword evidence="1" id="KW-1133">Transmembrane helix</keyword>
<feature type="transmembrane region" description="Helical" evidence="1">
    <location>
        <begin position="89"/>
        <end position="110"/>
    </location>
</feature>
<feature type="transmembrane region" description="Helical" evidence="1">
    <location>
        <begin position="31"/>
        <end position="47"/>
    </location>
</feature>
<accession>A0A059CPC7</accession>
<feature type="transmembrane region" description="Helical" evidence="1">
    <location>
        <begin position="59"/>
        <end position="77"/>
    </location>
</feature>
<dbReference type="AlphaFoldDB" id="A0A059CPC7"/>
<dbReference type="InParanoid" id="A0A059CPC7"/>
<evidence type="ECO:0000256" key="1">
    <source>
        <dbReference type="SAM" id="Phobius"/>
    </source>
</evidence>
<proteinExistence type="predicted"/>
<protein>
    <submittedName>
        <fullName evidence="2">Uncharacterized protein</fullName>
    </submittedName>
</protein>
<reference evidence="2" key="1">
    <citation type="submission" date="2013-07" db="EMBL/GenBank/DDBJ databases">
        <title>The genome of Eucalyptus grandis.</title>
        <authorList>
            <person name="Schmutz J."/>
            <person name="Hayes R."/>
            <person name="Myburg A."/>
            <person name="Tuskan G."/>
            <person name="Grattapaglia D."/>
            <person name="Rokhsar D.S."/>
        </authorList>
    </citation>
    <scope>NUCLEOTIDE SEQUENCE</scope>
    <source>
        <tissue evidence="2">Leaf extractions</tissue>
    </source>
</reference>
<sequence>MRNNMVLTIQIHPSNLPSKHVSILKNPNCRIPLFFLCILFAILNSKMKIRIPSQEVHVFYIPFLSFVFSTSVFHYVWKKTYIKCYINDFYFSFYYFRCLMLSVHFVLILLQSNSNHLIFYQFAHRLTRPC</sequence>
<name>A0A059CPC7_EUCGR</name>
<organism evidence="2">
    <name type="scientific">Eucalyptus grandis</name>
    <name type="common">Flooded gum</name>
    <dbReference type="NCBI Taxonomy" id="71139"/>
    <lineage>
        <taxon>Eukaryota</taxon>
        <taxon>Viridiplantae</taxon>
        <taxon>Streptophyta</taxon>
        <taxon>Embryophyta</taxon>
        <taxon>Tracheophyta</taxon>
        <taxon>Spermatophyta</taxon>
        <taxon>Magnoliopsida</taxon>
        <taxon>eudicotyledons</taxon>
        <taxon>Gunneridae</taxon>
        <taxon>Pentapetalae</taxon>
        <taxon>rosids</taxon>
        <taxon>malvids</taxon>
        <taxon>Myrtales</taxon>
        <taxon>Myrtaceae</taxon>
        <taxon>Myrtoideae</taxon>
        <taxon>Eucalypteae</taxon>
        <taxon>Eucalyptus</taxon>
    </lineage>
</organism>
<keyword evidence="1" id="KW-0812">Transmembrane</keyword>
<keyword evidence="1" id="KW-0472">Membrane</keyword>
<gene>
    <name evidence="2" type="ORF">EUGRSUZ_C01406</name>
</gene>
<dbReference type="EMBL" id="KK198755">
    <property type="protein sequence ID" value="KCW80074.1"/>
    <property type="molecule type" value="Genomic_DNA"/>
</dbReference>
<evidence type="ECO:0000313" key="2">
    <source>
        <dbReference type="EMBL" id="KCW80074.1"/>
    </source>
</evidence>
<dbReference type="Gramene" id="KCW80074">
    <property type="protein sequence ID" value="KCW80074"/>
    <property type="gene ID" value="EUGRSUZ_C01406"/>
</dbReference>